<feature type="domain" description="AMMECR1" evidence="1">
    <location>
        <begin position="33"/>
        <end position="227"/>
    </location>
</feature>
<accession>A0ABM1RUS5</accession>
<evidence type="ECO:0000259" key="1">
    <source>
        <dbReference type="PROSITE" id="PS51112"/>
    </source>
</evidence>
<dbReference type="InterPro" id="IPR027485">
    <property type="entry name" value="AMMECR1_N"/>
</dbReference>
<dbReference type="SUPFAM" id="SSF143447">
    <property type="entry name" value="AMMECR1-like"/>
    <property type="match status" value="1"/>
</dbReference>
<dbReference type="InterPro" id="IPR002733">
    <property type="entry name" value="AMMECR1_domain"/>
</dbReference>
<evidence type="ECO:0000313" key="2">
    <source>
        <dbReference type="Proteomes" id="UP000694941"/>
    </source>
</evidence>
<dbReference type="NCBIfam" id="TIGR00296">
    <property type="entry name" value="TIGR00296 family protein"/>
    <property type="match status" value="1"/>
</dbReference>
<dbReference type="RefSeq" id="XP_022235130.1">
    <property type="nucleotide sequence ID" value="XM_022379422.1"/>
</dbReference>
<dbReference type="GeneID" id="106474171"/>
<dbReference type="PROSITE" id="PS51112">
    <property type="entry name" value="AMMECR1"/>
    <property type="match status" value="1"/>
</dbReference>
<dbReference type="PANTHER" id="PTHR13016">
    <property type="entry name" value="AMMECR1 HOMOLOG"/>
    <property type="match status" value="1"/>
</dbReference>
<protein>
    <submittedName>
        <fullName evidence="3">AMME syndrome candidate gene 1 protein-like isoform X1</fullName>
    </submittedName>
</protein>
<dbReference type="Proteomes" id="UP000694941">
    <property type="component" value="Unplaced"/>
</dbReference>
<keyword evidence="2" id="KW-1185">Reference proteome</keyword>
<organism evidence="2 3">
    <name type="scientific">Limulus polyphemus</name>
    <name type="common">Atlantic horseshoe crab</name>
    <dbReference type="NCBI Taxonomy" id="6850"/>
    <lineage>
        <taxon>Eukaryota</taxon>
        <taxon>Metazoa</taxon>
        <taxon>Ecdysozoa</taxon>
        <taxon>Arthropoda</taxon>
        <taxon>Chelicerata</taxon>
        <taxon>Merostomata</taxon>
        <taxon>Xiphosura</taxon>
        <taxon>Limulidae</taxon>
        <taxon>Limulus</taxon>
    </lineage>
</organism>
<name>A0ABM1RUS5_LIMPO</name>
<dbReference type="InterPro" id="IPR023473">
    <property type="entry name" value="AMMECR1"/>
</dbReference>
<dbReference type="Pfam" id="PF01871">
    <property type="entry name" value="AMMECR1"/>
    <property type="match status" value="1"/>
</dbReference>
<dbReference type="PANTHER" id="PTHR13016:SF0">
    <property type="entry name" value="AMME SYNDROME CANDIDATE GENE 1 PROTEIN"/>
    <property type="match status" value="1"/>
</dbReference>
<dbReference type="InterPro" id="IPR036071">
    <property type="entry name" value="AMMECR1_dom_sf"/>
</dbReference>
<evidence type="ECO:0000313" key="3">
    <source>
        <dbReference type="RefSeq" id="XP_022235130.1"/>
    </source>
</evidence>
<reference evidence="3" key="1">
    <citation type="submission" date="2025-08" db="UniProtKB">
        <authorList>
            <consortium name="RefSeq"/>
        </authorList>
    </citation>
    <scope>IDENTIFICATION</scope>
    <source>
        <tissue evidence="3">Muscle</tissue>
    </source>
</reference>
<sequence length="242" mass="27873">MAAGCCGAKKQKFNHHTCCNGNLFNPNPYQPSLYRNGMVISVEMCFFCFDVLYCHLNQFEAPNPPSFPNDSYPLFVTWKIGKDRRLRGCIGTFNSMNLHNGLREYAVTSAFKDSRFSPITRDEFNKLHVSVSILRHFEDGQDYLDWEIGIHGIRIEFTSDKGSKRTATYLPEVAPEQGWDRIQTVDSLLRKGGYKGVITNEVRRSVRLTRYQMISFSKAVGLSCPHIFHHHVRKPSHQFFIL</sequence>
<proteinExistence type="predicted"/>
<dbReference type="Gene3D" id="3.30.700.20">
    <property type="entry name" value="Hypothetical protein ph0010, domain 1"/>
    <property type="match status" value="1"/>
</dbReference>
<gene>
    <name evidence="3" type="primary">LOC106474171</name>
</gene>